<feature type="transmembrane region" description="Helical" evidence="7">
    <location>
        <begin position="276"/>
        <end position="294"/>
    </location>
</feature>
<evidence type="ECO:0000259" key="8">
    <source>
        <dbReference type="Pfam" id="PF00892"/>
    </source>
</evidence>
<organism evidence="9 10">
    <name type="scientific">Floccifex porci</name>
    <dbReference type="NCBI Taxonomy" id="2606629"/>
    <lineage>
        <taxon>Bacteria</taxon>
        <taxon>Bacillati</taxon>
        <taxon>Bacillota</taxon>
        <taxon>Erysipelotrichia</taxon>
        <taxon>Erysipelotrichales</taxon>
        <taxon>Erysipelotrichaceae</taxon>
        <taxon>Floccifex</taxon>
    </lineage>
</organism>
<comment type="subcellular location">
    <subcellularLocation>
        <location evidence="1">Cell membrane</location>
        <topology evidence="1">Multi-pass membrane protein</topology>
    </subcellularLocation>
</comment>
<feature type="transmembrane region" description="Helical" evidence="7">
    <location>
        <begin position="185"/>
        <end position="205"/>
    </location>
</feature>
<evidence type="ECO:0000256" key="3">
    <source>
        <dbReference type="ARBA" id="ARBA00022475"/>
    </source>
</evidence>
<feature type="transmembrane region" description="Helical" evidence="7">
    <location>
        <begin position="250"/>
        <end position="270"/>
    </location>
</feature>
<evidence type="ECO:0000256" key="2">
    <source>
        <dbReference type="ARBA" id="ARBA00007362"/>
    </source>
</evidence>
<proteinExistence type="inferred from homology"/>
<dbReference type="PANTHER" id="PTHR42920">
    <property type="entry name" value="OS03G0707200 PROTEIN-RELATED"/>
    <property type="match status" value="1"/>
</dbReference>
<keyword evidence="6 7" id="KW-0472">Membrane</keyword>
<evidence type="ECO:0000256" key="7">
    <source>
        <dbReference type="SAM" id="Phobius"/>
    </source>
</evidence>
<comment type="caution">
    <text evidence="9">The sequence shown here is derived from an EMBL/GenBank/DDBJ whole genome shotgun (WGS) entry which is preliminary data.</text>
</comment>
<accession>A0A7X2N3F2</accession>
<evidence type="ECO:0000256" key="5">
    <source>
        <dbReference type="ARBA" id="ARBA00022989"/>
    </source>
</evidence>
<feature type="transmembrane region" description="Helical" evidence="7">
    <location>
        <begin position="36"/>
        <end position="57"/>
    </location>
</feature>
<feature type="domain" description="EamA" evidence="8">
    <location>
        <begin position="158"/>
        <end position="291"/>
    </location>
</feature>
<dbReference type="Gene3D" id="1.10.3730.20">
    <property type="match status" value="1"/>
</dbReference>
<evidence type="ECO:0000256" key="4">
    <source>
        <dbReference type="ARBA" id="ARBA00022692"/>
    </source>
</evidence>
<keyword evidence="4 7" id="KW-0812">Transmembrane</keyword>
<dbReference type="InterPro" id="IPR000620">
    <property type="entry name" value="EamA_dom"/>
</dbReference>
<dbReference type="EMBL" id="VUMM01000011">
    <property type="protein sequence ID" value="MSS01725.1"/>
    <property type="molecule type" value="Genomic_DNA"/>
</dbReference>
<dbReference type="SUPFAM" id="SSF103481">
    <property type="entry name" value="Multidrug resistance efflux transporter EmrE"/>
    <property type="match status" value="2"/>
</dbReference>
<feature type="transmembrane region" description="Helical" evidence="7">
    <location>
        <begin position="220"/>
        <end position="238"/>
    </location>
</feature>
<dbReference type="InterPro" id="IPR037185">
    <property type="entry name" value="EmrE-like"/>
</dbReference>
<feature type="transmembrane region" description="Helical" evidence="7">
    <location>
        <begin position="78"/>
        <end position="100"/>
    </location>
</feature>
<gene>
    <name evidence="9" type="ORF">FYJ50_06390</name>
</gene>
<keyword evidence="10" id="KW-1185">Reference proteome</keyword>
<evidence type="ECO:0000313" key="9">
    <source>
        <dbReference type="EMBL" id="MSS01725.1"/>
    </source>
</evidence>
<evidence type="ECO:0000256" key="6">
    <source>
        <dbReference type="ARBA" id="ARBA00023136"/>
    </source>
</evidence>
<dbReference type="Proteomes" id="UP000470082">
    <property type="component" value="Unassembled WGS sequence"/>
</dbReference>
<feature type="transmembrane region" description="Helical" evidence="7">
    <location>
        <begin position="156"/>
        <end position="178"/>
    </location>
</feature>
<protein>
    <submittedName>
        <fullName evidence="9">DMT family transporter</fullName>
    </submittedName>
</protein>
<name>A0A7X2N3F2_9FIRM</name>
<dbReference type="Pfam" id="PF00892">
    <property type="entry name" value="EamA"/>
    <property type="match status" value="2"/>
</dbReference>
<keyword evidence="5 7" id="KW-1133">Transmembrane helix</keyword>
<reference evidence="9 10" key="1">
    <citation type="submission" date="2019-08" db="EMBL/GenBank/DDBJ databases">
        <title>In-depth cultivation of the pig gut microbiome towards novel bacterial diversity and tailored functional studies.</title>
        <authorList>
            <person name="Wylensek D."/>
            <person name="Hitch T.C.A."/>
            <person name="Clavel T."/>
        </authorList>
    </citation>
    <scope>NUCLEOTIDE SEQUENCE [LARGE SCALE GENOMIC DNA]</scope>
    <source>
        <strain evidence="9 10">LKV-178-WT-2G</strain>
    </source>
</reference>
<sequence>MMSKQIRNSFLLTFAALLWGISFVFQSEGGDAIGPYSFNSIRCFIGTAVLIPVIFLLDRMGLSRKPETKQDYKTLITGGICSGSLIFVATNLQQLGLYFGTPSSKAGFLTACYIVLVPVFGLFLKKKCGINIWISVLLAVLGLYFLCIHGEFKIEFYDILTIICAPVFALQILVIDYFSPKVDGVRLSCIQFFVCGLLTAIPMIFKEIDSQWIYQFNLSAWGSLLYAGVCSCGIAYTLQIIGQRDLNPTIASLIMSLESVFCVLASWILLGQKLTQRESLGCVLIFIAILLAQLPKDFLIKQKMKVKA</sequence>
<feature type="domain" description="EamA" evidence="8">
    <location>
        <begin position="10"/>
        <end position="146"/>
    </location>
</feature>
<feature type="transmembrane region" description="Helical" evidence="7">
    <location>
        <begin position="106"/>
        <end position="124"/>
    </location>
</feature>
<dbReference type="AlphaFoldDB" id="A0A7X2N3F2"/>
<evidence type="ECO:0000256" key="1">
    <source>
        <dbReference type="ARBA" id="ARBA00004651"/>
    </source>
</evidence>
<evidence type="ECO:0000313" key="10">
    <source>
        <dbReference type="Proteomes" id="UP000470082"/>
    </source>
</evidence>
<comment type="similarity">
    <text evidence="2">Belongs to the EamA transporter family.</text>
</comment>
<dbReference type="GO" id="GO:0005886">
    <property type="term" value="C:plasma membrane"/>
    <property type="evidence" value="ECO:0007669"/>
    <property type="project" value="UniProtKB-SubCell"/>
</dbReference>
<dbReference type="PANTHER" id="PTHR42920:SF5">
    <property type="entry name" value="EAMA DOMAIN-CONTAINING PROTEIN"/>
    <property type="match status" value="1"/>
</dbReference>
<feature type="transmembrane region" description="Helical" evidence="7">
    <location>
        <begin position="131"/>
        <end position="150"/>
    </location>
</feature>
<dbReference type="InterPro" id="IPR051258">
    <property type="entry name" value="Diverse_Substrate_Transporter"/>
</dbReference>
<keyword evidence="3" id="KW-1003">Cell membrane</keyword>